<reference evidence="2" key="1">
    <citation type="journal article" date="2020" name="bioRxiv">
        <title>Chromosome-level reference genome of the European wasp spider Argiope bruennichi: a resource for studies on range expansion and evolutionary adaptation.</title>
        <authorList>
            <person name="Sheffer M.M."/>
            <person name="Hoppe A."/>
            <person name="Krehenwinkel H."/>
            <person name="Uhl G."/>
            <person name="Kuss A.W."/>
            <person name="Jensen L."/>
            <person name="Jensen C."/>
            <person name="Gillespie R.G."/>
            <person name="Hoff K.J."/>
            <person name="Prost S."/>
        </authorList>
    </citation>
    <scope>NUCLEOTIDE SEQUENCE</scope>
</reference>
<sequence>METWKCDVCAKSFTGLNDVALFLTVIHLGLCISDASESDSPRKKVGNQLPGSSFDENLSVLNCSICDMTFSGPIPYQQHLISNGHKKKINAARLSTQLAATGSLFPLESITKALEQCNMNNPRWYCDICKKQCSGPIPYNSQ</sequence>
<name>A0A8T0F361_ARGBR</name>
<dbReference type="Pfam" id="PF12874">
    <property type="entry name" value="zf-met"/>
    <property type="match status" value="2"/>
</dbReference>
<dbReference type="InterPro" id="IPR036236">
    <property type="entry name" value="Znf_C2H2_sf"/>
</dbReference>
<comment type="caution">
    <text evidence="2">The sequence shown here is derived from an EMBL/GenBank/DDBJ whole genome shotgun (WGS) entry which is preliminary data.</text>
</comment>
<reference evidence="2" key="2">
    <citation type="submission" date="2020-06" db="EMBL/GenBank/DDBJ databases">
        <authorList>
            <person name="Sheffer M."/>
        </authorList>
    </citation>
    <scope>NUCLEOTIDE SEQUENCE</scope>
</reference>
<feature type="domain" description="C2H2-type" evidence="1">
    <location>
        <begin position="124"/>
        <end position="136"/>
    </location>
</feature>
<feature type="domain" description="C2H2-type" evidence="1">
    <location>
        <begin position="62"/>
        <end position="85"/>
    </location>
</feature>
<dbReference type="InterPro" id="IPR013087">
    <property type="entry name" value="Znf_C2H2_type"/>
</dbReference>
<evidence type="ECO:0000313" key="2">
    <source>
        <dbReference type="EMBL" id="KAF8784745.1"/>
    </source>
</evidence>
<evidence type="ECO:0000313" key="3">
    <source>
        <dbReference type="Proteomes" id="UP000807504"/>
    </source>
</evidence>
<dbReference type="Gene3D" id="3.30.160.60">
    <property type="entry name" value="Classic Zinc Finger"/>
    <property type="match status" value="1"/>
</dbReference>
<evidence type="ECO:0000259" key="1">
    <source>
        <dbReference type="Pfam" id="PF12874"/>
    </source>
</evidence>
<keyword evidence="3" id="KW-1185">Reference proteome</keyword>
<protein>
    <recommendedName>
        <fullName evidence="1">C2H2-type domain-containing protein</fullName>
    </recommendedName>
</protein>
<dbReference type="EMBL" id="JABXBU010000030">
    <property type="protein sequence ID" value="KAF8784745.1"/>
    <property type="molecule type" value="Genomic_DNA"/>
</dbReference>
<dbReference type="Proteomes" id="UP000807504">
    <property type="component" value="Unassembled WGS sequence"/>
</dbReference>
<gene>
    <name evidence="2" type="ORF">HNY73_010388</name>
</gene>
<organism evidence="2 3">
    <name type="scientific">Argiope bruennichi</name>
    <name type="common">Wasp spider</name>
    <name type="synonym">Aranea bruennichi</name>
    <dbReference type="NCBI Taxonomy" id="94029"/>
    <lineage>
        <taxon>Eukaryota</taxon>
        <taxon>Metazoa</taxon>
        <taxon>Ecdysozoa</taxon>
        <taxon>Arthropoda</taxon>
        <taxon>Chelicerata</taxon>
        <taxon>Arachnida</taxon>
        <taxon>Araneae</taxon>
        <taxon>Araneomorphae</taxon>
        <taxon>Entelegynae</taxon>
        <taxon>Araneoidea</taxon>
        <taxon>Araneidae</taxon>
        <taxon>Argiope</taxon>
    </lineage>
</organism>
<dbReference type="SUPFAM" id="SSF57667">
    <property type="entry name" value="beta-beta-alpha zinc fingers"/>
    <property type="match status" value="1"/>
</dbReference>
<dbReference type="AlphaFoldDB" id="A0A8T0F361"/>
<accession>A0A8T0F361</accession>
<proteinExistence type="predicted"/>